<sequence length="180" mass="20206">MFDPTIFDNLKVVFEGKLYDVEREAGILIVGREDIIDLAGYNRTFRMRVKPQDGSCIAELQISSGLADFTGELRGIRIVDEEPGAELQLTFELPGEQAVHSHHVHEQLTALWAESADIIHERSYQLEPYGDAATSISAEPADNGVYRIRAKFRQKVNESHIDDIDSLIDHVLKSIEALES</sequence>
<reference evidence="1 2" key="1">
    <citation type="submission" date="2021-11" db="EMBL/GenBank/DDBJ databases">
        <title>Draft genome sequence of Paenibacillus profundus YoMME, a new Gram-positive bacteria with exoelectrogenic properties.</title>
        <authorList>
            <person name="Hubenova Y."/>
            <person name="Hubenova E."/>
            <person name="Manasiev Y."/>
            <person name="Peykov S."/>
            <person name="Mitov M."/>
        </authorList>
    </citation>
    <scope>NUCLEOTIDE SEQUENCE [LARGE SCALE GENOMIC DNA]</scope>
    <source>
        <strain evidence="1 2">YoMME</strain>
    </source>
</reference>
<comment type="caution">
    <text evidence="1">The sequence shown here is derived from an EMBL/GenBank/DDBJ whole genome shotgun (WGS) entry which is preliminary data.</text>
</comment>
<evidence type="ECO:0000313" key="2">
    <source>
        <dbReference type="Proteomes" id="UP001199916"/>
    </source>
</evidence>
<protein>
    <recommendedName>
        <fullName evidence="3">Group-specific protein</fullName>
    </recommendedName>
</protein>
<evidence type="ECO:0000313" key="1">
    <source>
        <dbReference type="EMBL" id="MCE5170010.1"/>
    </source>
</evidence>
<accession>A0ABS8YI31</accession>
<dbReference type="Proteomes" id="UP001199916">
    <property type="component" value="Unassembled WGS sequence"/>
</dbReference>
<evidence type="ECO:0008006" key="3">
    <source>
        <dbReference type="Google" id="ProtNLM"/>
    </source>
</evidence>
<proteinExistence type="predicted"/>
<dbReference type="RefSeq" id="WP_233696858.1">
    <property type="nucleotide sequence ID" value="NZ_JAJNBZ010000007.1"/>
</dbReference>
<dbReference type="EMBL" id="JAJNBZ010000007">
    <property type="protein sequence ID" value="MCE5170010.1"/>
    <property type="molecule type" value="Genomic_DNA"/>
</dbReference>
<keyword evidence="2" id="KW-1185">Reference proteome</keyword>
<gene>
    <name evidence="1" type="ORF">LQV63_11885</name>
</gene>
<name>A0ABS8YI31_9BACL</name>
<organism evidence="1 2">
    <name type="scientific">Paenibacillus profundus</name>
    <dbReference type="NCBI Taxonomy" id="1173085"/>
    <lineage>
        <taxon>Bacteria</taxon>
        <taxon>Bacillati</taxon>
        <taxon>Bacillota</taxon>
        <taxon>Bacilli</taxon>
        <taxon>Bacillales</taxon>
        <taxon>Paenibacillaceae</taxon>
        <taxon>Paenibacillus</taxon>
    </lineage>
</organism>